<dbReference type="Gene3D" id="3.40.1440.10">
    <property type="entry name" value="GIY-YIG endonuclease"/>
    <property type="match status" value="1"/>
</dbReference>
<organism evidence="2 3">
    <name type="scientific">Pseudomonas fluorescens HK44</name>
    <dbReference type="NCBI Taxonomy" id="1042209"/>
    <lineage>
        <taxon>Bacteria</taxon>
        <taxon>Pseudomonadati</taxon>
        <taxon>Pseudomonadota</taxon>
        <taxon>Gammaproteobacteria</taxon>
        <taxon>Pseudomonadales</taxon>
        <taxon>Pseudomonadaceae</taxon>
        <taxon>Pseudomonas</taxon>
    </lineage>
</organism>
<dbReference type="Pfam" id="PF01541">
    <property type="entry name" value="GIY-YIG"/>
    <property type="match status" value="1"/>
</dbReference>
<dbReference type="InterPro" id="IPR037056">
    <property type="entry name" value="RNase_H1_N_sf"/>
</dbReference>
<evidence type="ECO:0000259" key="1">
    <source>
        <dbReference type="PROSITE" id="PS50164"/>
    </source>
</evidence>
<proteinExistence type="predicted"/>
<reference evidence="2 3" key="1">
    <citation type="journal article" date="2011" name="J. Bacteriol.">
        <title>Draft genome sequence of the polycyclic aromatic hydrocarbon-degrading, genetically engineered bioluminescent bioreporter Pseudomonas fluorescens HK44.</title>
        <authorList>
            <person name="Chauhan A."/>
            <person name="Layton A.C."/>
            <person name="Williams D.E."/>
            <person name="Smartt A.E."/>
            <person name="Ripp S."/>
            <person name="Karpinets T.V."/>
            <person name="Brown S.D."/>
            <person name="Sayler G.S."/>
        </authorList>
    </citation>
    <scope>NUCLEOTIDE SEQUENCE [LARGE SCALE GENOMIC DNA]</scope>
    <source>
        <strain evidence="2 3">HK44</strain>
    </source>
</reference>
<dbReference type="OrthoDB" id="7845843at2"/>
<dbReference type="InterPro" id="IPR009027">
    <property type="entry name" value="Ribosomal_bL9/RNase_H1_N"/>
</dbReference>
<dbReference type="AlphaFoldDB" id="A0A010RZ59"/>
<name>A0A010RZ59_PSEFL</name>
<dbReference type="InterPro" id="IPR011320">
    <property type="entry name" value="RNase_H1_N"/>
</dbReference>
<dbReference type="RefSeq" id="WP_019692562.1">
    <property type="nucleotide sequence ID" value="NZ_AFOY02000015.1"/>
</dbReference>
<dbReference type="InterPro" id="IPR035901">
    <property type="entry name" value="GIY-YIG_endonuc_sf"/>
</dbReference>
<dbReference type="InterPro" id="IPR000305">
    <property type="entry name" value="GIY-YIG_endonuc"/>
</dbReference>
<dbReference type="Proteomes" id="UP000022611">
    <property type="component" value="Unassembled WGS sequence"/>
</dbReference>
<dbReference type="PROSITE" id="PS50164">
    <property type="entry name" value="GIY_YIG"/>
    <property type="match status" value="1"/>
</dbReference>
<dbReference type="SUPFAM" id="SSF55658">
    <property type="entry name" value="L9 N-domain-like"/>
    <property type="match status" value="1"/>
</dbReference>
<dbReference type="HOGENOM" id="CLU_959307_0_0_6"/>
<evidence type="ECO:0000313" key="2">
    <source>
        <dbReference type="EMBL" id="EXF94039.1"/>
    </source>
</evidence>
<dbReference type="Gene3D" id="3.40.970.10">
    <property type="entry name" value="Ribonuclease H1, N-terminal domain"/>
    <property type="match status" value="1"/>
</dbReference>
<dbReference type="Pfam" id="PF01693">
    <property type="entry name" value="Cauli_VI"/>
    <property type="match status" value="1"/>
</dbReference>
<feature type="domain" description="GIY-YIG" evidence="1">
    <location>
        <begin position="85"/>
        <end position="172"/>
    </location>
</feature>
<dbReference type="CDD" id="cd00719">
    <property type="entry name" value="GIY-YIG_SF"/>
    <property type="match status" value="1"/>
</dbReference>
<comment type="caution">
    <text evidence="2">The sequence shown here is derived from an EMBL/GenBank/DDBJ whole genome shotgun (WGS) entry which is preliminary data.</text>
</comment>
<dbReference type="EMBL" id="AFOY02000015">
    <property type="protein sequence ID" value="EXF94039.1"/>
    <property type="molecule type" value="Genomic_DNA"/>
</dbReference>
<evidence type="ECO:0000313" key="3">
    <source>
        <dbReference type="Proteomes" id="UP000022611"/>
    </source>
</evidence>
<sequence>MAKKPKFYAVVHGRKLGIFNSWEGGARLSIDRFTEAKHQSFATLELAEEWYRQNPPTPSSNHSPVLHFSTQPSVQQPTLDGVVAKDYVVYLIIDPVTDEPFYVGQTGDFEGRQRGHLGKANHDCKRAAAKIAQILDAGMTPAFKVVETCESEEASLEAETRWIEHCTARGIKVWNRWREHREFQTLHLKPRIEFDRIIGDGPFTLGPYQYDPRFELKSKLNAFLAKSSQGAIQLRMATEKLRLIWKLTRQAGEVSEFRIVKDASKHQLEAVLVSGSTVNFDYGAAIDRLP</sequence>
<accession>A0A010RZ59</accession>
<dbReference type="PATRIC" id="fig|1042209.11.peg.4501"/>
<dbReference type="SUPFAM" id="SSF82771">
    <property type="entry name" value="GIY-YIG endonuclease"/>
    <property type="match status" value="1"/>
</dbReference>
<protein>
    <recommendedName>
        <fullName evidence="1">GIY-YIG domain-containing protein</fullName>
    </recommendedName>
</protein>
<gene>
    <name evidence="2" type="ORF">HK44_010485</name>
</gene>